<comment type="caution">
    <text evidence="2">The sequence shown here is derived from an EMBL/GenBank/DDBJ whole genome shotgun (WGS) entry which is preliminary data.</text>
</comment>
<organism evidence="2">
    <name type="scientific">marine sediment metagenome</name>
    <dbReference type="NCBI Taxonomy" id="412755"/>
    <lineage>
        <taxon>unclassified sequences</taxon>
        <taxon>metagenomes</taxon>
        <taxon>ecological metagenomes</taxon>
    </lineage>
</organism>
<reference evidence="2" key="1">
    <citation type="journal article" date="2014" name="Front. Microbiol.">
        <title>High frequency of phylogenetically diverse reductive dehalogenase-homologous genes in deep subseafloor sedimentary metagenomes.</title>
        <authorList>
            <person name="Kawai M."/>
            <person name="Futagami T."/>
            <person name="Toyoda A."/>
            <person name="Takaki Y."/>
            <person name="Nishi S."/>
            <person name="Hori S."/>
            <person name="Arai W."/>
            <person name="Tsubouchi T."/>
            <person name="Morono Y."/>
            <person name="Uchiyama I."/>
            <person name="Ito T."/>
            <person name="Fujiyama A."/>
            <person name="Inagaki F."/>
            <person name="Takami H."/>
        </authorList>
    </citation>
    <scope>NUCLEOTIDE SEQUENCE</scope>
    <source>
        <strain evidence="2">Expedition CK06-06</strain>
    </source>
</reference>
<protein>
    <submittedName>
        <fullName evidence="2">Uncharacterized protein</fullName>
    </submittedName>
</protein>
<dbReference type="EMBL" id="BARW01023891">
    <property type="protein sequence ID" value="GAI88085.1"/>
    <property type="molecule type" value="Genomic_DNA"/>
</dbReference>
<keyword evidence="1" id="KW-0812">Transmembrane</keyword>
<accession>X1TKJ4</accession>
<evidence type="ECO:0000313" key="2">
    <source>
        <dbReference type="EMBL" id="GAI88085.1"/>
    </source>
</evidence>
<evidence type="ECO:0000256" key="1">
    <source>
        <dbReference type="SAM" id="Phobius"/>
    </source>
</evidence>
<sequence length="36" mass="3610">GINGAVFMSAVVVIGGLGGYEVKSIIDNRGEKKSSG</sequence>
<feature type="non-terminal residue" evidence="2">
    <location>
        <position position="1"/>
    </location>
</feature>
<proteinExistence type="predicted"/>
<keyword evidence="1" id="KW-0472">Membrane</keyword>
<keyword evidence="1" id="KW-1133">Transmembrane helix</keyword>
<dbReference type="AlphaFoldDB" id="X1TKJ4"/>
<gene>
    <name evidence="2" type="ORF">S12H4_39523</name>
</gene>
<name>X1TKJ4_9ZZZZ</name>
<feature type="transmembrane region" description="Helical" evidence="1">
    <location>
        <begin position="6"/>
        <end position="26"/>
    </location>
</feature>